<dbReference type="Proteomes" id="UP000764110">
    <property type="component" value="Unassembled WGS sequence"/>
</dbReference>
<accession>A0A9P8S4J2</accession>
<keyword evidence="3" id="KW-1185">Reference proteome</keyword>
<feature type="compositionally biased region" description="Polar residues" evidence="1">
    <location>
        <begin position="100"/>
        <end position="110"/>
    </location>
</feature>
<sequence length="192" mass="20845">MCSQSAAVLLKSAKPADWIPGRPCPLLNMDTPCQGHSSVHVFTSLAANWPWPSMGLQSAMRQHRTRLVIIVALHTQDALNNGHQPEHIERVEPGPPQLPHQANTTEQTTPDALLAKNPSSSTKRFQLGSFAPLLDKSGFTMCRPFRTDDAGGRTTGIRSYLGMDQGSKVPRYYNGAVLKWLAGTATDSKAAS</sequence>
<comment type="caution">
    <text evidence="2">The sequence shown here is derived from an EMBL/GenBank/DDBJ whole genome shotgun (WGS) entry which is preliminary data.</text>
</comment>
<organism evidence="2 3">
    <name type="scientific">Metarhizium humberi</name>
    <dbReference type="NCBI Taxonomy" id="2596975"/>
    <lineage>
        <taxon>Eukaryota</taxon>
        <taxon>Fungi</taxon>
        <taxon>Dikarya</taxon>
        <taxon>Ascomycota</taxon>
        <taxon>Pezizomycotina</taxon>
        <taxon>Sordariomycetes</taxon>
        <taxon>Hypocreomycetidae</taxon>
        <taxon>Hypocreales</taxon>
        <taxon>Clavicipitaceae</taxon>
        <taxon>Metarhizium</taxon>
    </lineage>
</organism>
<proteinExistence type="predicted"/>
<name>A0A9P8S4J2_9HYPO</name>
<evidence type="ECO:0000313" key="3">
    <source>
        <dbReference type="Proteomes" id="UP000764110"/>
    </source>
</evidence>
<gene>
    <name evidence="2" type="ORF">MHUMG1_09036</name>
</gene>
<dbReference type="AlphaFoldDB" id="A0A9P8S4J2"/>
<evidence type="ECO:0000313" key="2">
    <source>
        <dbReference type="EMBL" id="KAH0593314.1"/>
    </source>
</evidence>
<reference evidence="2 3" key="1">
    <citation type="submission" date="2020-07" db="EMBL/GenBank/DDBJ databases">
        <title>Metarhizium humberi genome.</title>
        <authorList>
            <person name="Lysoe E."/>
        </authorList>
    </citation>
    <scope>NUCLEOTIDE SEQUENCE [LARGE SCALE GENOMIC DNA]</scope>
    <source>
        <strain evidence="2 3">ESALQ1638</strain>
    </source>
</reference>
<protein>
    <submittedName>
        <fullName evidence="2">Uncharacterized protein</fullName>
    </submittedName>
</protein>
<dbReference type="EMBL" id="JACEFI010000022">
    <property type="protein sequence ID" value="KAH0593314.1"/>
    <property type="molecule type" value="Genomic_DNA"/>
</dbReference>
<feature type="region of interest" description="Disordered" evidence="1">
    <location>
        <begin position="86"/>
        <end position="120"/>
    </location>
</feature>
<evidence type="ECO:0000256" key="1">
    <source>
        <dbReference type="SAM" id="MobiDB-lite"/>
    </source>
</evidence>